<dbReference type="PRINTS" id="PR00111">
    <property type="entry name" value="ABHYDROLASE"/>
</dbReference>
<evidence type="ECO:0000259" key="1">
    <source>
        <dbReference type="Pfam" id="PF00561"/>
    </source>
</evidence>
<organism evidence="2 3">
    <name type="scientific">Silvibacterium bohemicum</name>
    <dbReference type="NCBI Taxonomy" id="1577686"/>
    <lineage>
        <taxon>Bacteria</taxon>
        <taxon>Pseudomonadati</taxon>
        <taxon>Acidobacteriota</taxon>
        <taxon>Terriglobia</taxon>
        <taxon>Terriglobales</taxon>
        <taxon>Acidobacteriaceae</taxon>
        <taxon>Silvibacterium</taxon>
    </lineage>
</organism>
<proteinExistence type="predicted"/>
<name>A0A841K2N9_9BACT</name>
<feature type="domain" description="AB hydrolase-1" evidence="1">
    <location>
        <begin position="28"/>
        <end position="135"/>
    </location>
</feature>
<dbReference type="Pfam" id="PF00561">
    <property type="entry name" value="Abhydrolase_1"/>
    <property type="match status" value="1"/>
</dbReference>
<sequence>MTEVFANGVRLHVQRLVPPPGVRPSGKTVVLLHGLIIDDLSSYYFTLANPLSAAGHDVIMYDLRGHGHSDRPETGYSMEDGIADLHGLLTALDITHPVHLVGNSYGGAIAMGMALTHPHRVADITLIEGLYADEGFGEEMAETLGFLTKCVYEEKWRAWIAERGKKTVKMAHRGVSLIENTTIQQDLLSTTPHAAADFRALRKSILAIYGEASEILYRAHKLKDLASEVQLFVLPGLDHRVLLHAGPYLCQVLLWWLNGRHGAPPLWVAPVIALESAPLTRALLPAV</sequence>
<dbReference type="RefSeq" id="WP_050058872.1">
    <property type="nucleotide sequence ID" value="NZ_JACHEK010000004.1"/>
</dbReference>
<dbReference type="GO" id="GO:0016020">
    <property type="term" value="C:membrane"/>
    <property type="evidence" value="ECO:0007669"/>
    <property type="project" value="TreeGrafter"/>
</dbReference>
<evidence type="ECO:0000313" key="3">
    <source>
        <dbReference type="Proteomes" id="UP000538666"/>
    </source>
</evidence>
<protein>
    <submittedName>
        <fullName evidence="2">Pimeloyl-ACP methyl ester carboxylesterase</fullName>
    </submittedName>
</protein>
<dbReference type="EMBL" id="JACHEK010000004">
    <property type="protein sequence ID" value="MBB6144524.1"/>
    <property type="molecule type" value="Genomic_DNA"/>
</dbReference>
<dbReference type="Proteomes" id="UP000538666">
    <property type="component" value="Unassembled WGS sequence"/>
</dbReference>
<accession>A0A841K2N9</accession>
<dbReference type="AlphaFoldDB" id="A0A841K2N9"/>
<dbReference type="InterPro" id="IPR050266">
    <property type="entry name" value="AB_hydrolase_sf"/>
</dbReference>
<comment type="caution">
    <text evidence="2">The sequence shown here is derived from an EMBL/GenBank/DDBJ whole genome shotgun (WGS) entry which is preliminary data.</text>
</comment>
<dbReference type="InterPro" id="IPR000073">
    <property type="entry name" value="AB_hydrolase_1"/>
</dbReference>
<evidence type="ECO:0000313" key="2">
    <source>
        <dbReference type="EMBL" id="MBB6144524.1"/>
    </source>
</evidence>
<dbReference type="PANTHER" id="PTHR43798:SF33">
    <property type="entry name" value="HYDROLASE, PUTATIVE (AFU_ORTHOLOGUE AFUA_2G14860)-RELATED"/>
    <property type="match status" value="1"/>
</dbReference>
<keyword evidence="3" id="KW-1185">Reference proteome</keyword>
<dbReference type="SUPFAM" id="SSF53474">
    <property type="entry name" value="alpha/beta-Hydrolases"/>
    <property type="match status" value="1"/>
</dbReference>
<dbReference type="InterPro" id="IPR029058">
    <property type="entry name" value="AB_hydrolase_fold"/>
</dbReference>
<reference evidence="2 3" key="1">
    <citation type="submission" date="2020-08" db="EMBL/GenBank/DDBJ databases">
        <title>Genomic Encyclopedia of Type Strains, Phase IV (KMG-IV): sequencing the most valuable type-strain genomes for metagenomic binning, comparative biology and taxonomic classification.</title>
        <authorList>
            <person name="Goeker M."/>
        </authorList>
    </citation>
    <scope>NUCLEOTIDE SEQUENCE [LARGE SCALE GENOMIC DNA]</scope>
    <source>
        <strain evidence="2 3">DSM 103733</strain>
    </source>
</reference>
<dbReference type="Gene3D" id="3.40.50.1820">
    <property type="entry name" value="alpha/beta hydrolase"/>
    <property type="match status" value="1"/>
</dbReference>
<dbReference type="OrthoDB" id="6191536at2"/>
<dbReference type="PANTHER" id="PTHR43798">
    <property type="entry name" value="MONOACYLGLYCEROL LIPASE"/>
    <property type="match status" value="1"/>
</dbReference>
<gene>
    <name evidence="2" type="ORF">HNQ77_002476</name>
</gene>